<keyword evidence="4" id="KW-1185">Reference proteome</keyword>
<dbReference type="PANTHER" id="PTHR43048">
    <property type="entry name" value="METHYLMALONYL-COA EPIMERASE"/>
    <property type="match status" value="1"/>
</dbReference>
<organism evidence="3 4">
    <name type="scientific">Arthrobacter terrae</name>
    <dbReference type="NCBI Taxonomy" id="2935737"/>
    <lineage>
        <taxon>Bacteria</taxon>
        <taxon>Bacillati</taxon>
        <taxon>Actinomycetota</taxon>
        <taxon>Actinomycetes</taxon>
        <taxon>Micrococcales</taxon>
        <taxon>Micrococcaceae</taxon>
        <taxon>Arthrobacter</taxon>
    </lineage>
</organism>
<dbReference type="PANTHER" id="PTHR43048:SF5">
    <property type="entry name" value="BLR5325 PROTEIN"/>
    <property type="match status" value="1"/>
</dbReference>
<evidence type="ECO:0000313" key="3">
    <source>
        <dbReference type="EMBL" id="MBG0741539.1"/>
    </source>
</evidence>
<evidence type="ECO:0000259" key="2">
    <source>
        <dbReference type="PROSITE" id="PS51819"/>
    </source>
</evidence>
<dbReference type="PROSITE" id="PS51819">
    <property type="entry name" value="VOC"/>
    <property type="match status" value="1"/>
</dbReference>
<sequence>MNIAHIGFTVSDLDAAIDFFVNHFGFHLRHRQIQDNPYTRATVGVPDAVIDNAILSTAEHLGAELQLLQYIQPECDGSFLPAHHPGATHLALVVDDIREIYGTCINSGVEFVSPPNEIDTGRNTGGIIAYAIGPDGLRVELFQPATVFSF</sequence>
<dbReference type="RefSeq" id="WP_196398468.1">
    <property type="nucleotide sequence ID" value="NZ_JADNYM010000032.1"/>
</dbReference>
<dbReference type="Gene3D" id="3.10.180.10">
    <property type="entry name" value="2,3-Dihydroxybiphenyl 1,2-Dioxygenase, domain 1"/>
    <property type="match status" value="1"/>
</dbReference>
<dbReference type="InterPro" id="IPR029068">
    <property type="entry name" value="Glyas_Bleomycin-R_OHBP_Dase"/>
</dbReference>
<keyword evidence="1" id="KW-0479">Metal-binding</keyword>
<dbReference type="InterPro" id="IPR037523">
    <property type="entry name" value="VOC_core"/>
</dbReference>
<name>A0A931G9X7_9MICC</name>
<gene>
    <name evidence="3" type="ORF">IV500_19430</name>
</gene>
<dbReference type="AlphaFoldDB" id="A0A931G9X7"/>
<dbReference type="GO" id="GO:0046491">
    <property type="term" value="P:L-methylmalonyl-CoA metabolic process"/>
    <property type="evidence" value="ECO:0007669"/>
    <property type="project" value="TreeGrafter"/>
</dbReference>
<dbReference type="GO" id="GO:0004493">
    <property type="term" value="F:methylmalonyl-CoA epimerase activity"/>
    <property type="evidence" value="ECO:0007669"/>
    <property type="project" value="TreeGrafter"/>
</dbReference>
<dbReference type="Proteomes" id="UP000655366">
    <property type="component" value="Unassembled WGS sequence"/>
</dbReference>
<dbReference type="SUPFAM" id="SSF54593">
    <property type="entry name" value="Glyoxalase/Bleomycin resistance protein/Dihydroxybiphenyl dioxygenase"/>
    <property type="match status" value="1"/>
</dbReference>
<dbReference type="InterPro" id="IPR004360">
    <property type="entry name" value="Glyas_Fos-R_dOase_dom"/>
</dbReference>
<evidence type="ECO:0000313" key="4">
    <source>
        <dbReference type="Proteomes" id="UP000655366"/>
    </source>
</evidence>
<feature type="domain" description="VOC" evidence="2">
    <location>
        <begin position="2"/>
        <end position="144"/>
    </location>
</feature>
<protein>
    <submittedName>
        <fullName evidence="3">VOC family protein</fullName>
    </submittedName>
</protein>
<proteinExistence type="predicted"/>
<accession>A0A931G9X7</accession>
<dbReference type="InterPro" id="IPR051785">
    <property type="entry name" value="MMCE/EMCE_epimerase"/>
</dbReference>
<comment type="caution">
    <text evidence="3">The sequence shown here is derived from an EMBL/GenBank/DDBJ whole genome shotgun (WGS) entry which is preliminary data.</text>
</comment>
<dbReference type="GO" id="GO:0046872">
    <property type="term" value="F:metal ion binding"/>
    <property type="evidence" value="ECO:0007669"/>
    <property type="project" value="UniProtKB-KW"/>
</dbReference>
<evidence type="ECO:0000256" key="1">
    <source>
        <dbReference type="ARBA" id="ARBA00022723"/>
    </source>
</evidence>
<reference evidence="3 4" key="1">
    <citation type="submission" date="2020-11" db="EMBL/GenBank/DDBJ databases">
        <title>Arthrobacter antarcticus sp. nov., isolated from Antarctic Soil.</title>
        <authorList>
            <person name="Li J."/>
        </authorList>
    </citation>
    <scope>NUCLEOTIDE SEQUENCE [LARGE SCALE GENOMIC DNA]</scope>
    <source>
        <strain evidence="3 4">Z1-20</strain>
    </source>
</reference>
<dbReference type="Pfam" id="PF00903">
    <property type="entry name" value="Glyoxalase"/>
    <property type="match status" value="1"/>
</dbReference>
<dbReference type="EMBL" id="JADNYM010000032">
    <property type="protein sequence ID" value="MBG0741539.1"/>
    <property type="molecule type" value="Genomic_DNA"/>
</dbReference>